<name>A0A3S1F7P3_CHLFR</name>
<dbReference type="Gene3D" id="1.20.120.1490">
    <property type="match status" value="1"/>
</dbReference>
<dbReference type="RefSeq" id="WP_016877256.1">
    <property type="nucleotide sequence ID" value="NZ_AJLN01000055.1"/>
</dbReference>
<keyword evidence="2" id="KW-1185">Reference proteome</keyword>
<accession>A0A3S1F7P3</accession>
<dbReference type="OrthoDB" id="6415382at2"/>
<gene>
    <name evidence="1" type="ORF">PCC6912_62450</name>
</gene>
<evidence type="ECO:0000313" key="2">
    <source>
        <dbReference type="Proteomes" id="UP000268857"/>
    </source>
</evidence>
<dbReference type="EMBL" id="RSCJ01000047">
    <property type="protein sequence ID" value="RUR72507.1"/>
    <property type="molecule type" value="Genomic_DNA"/>
</dbReference>
<protein>
    <submittedName>
        <fullName evidence="1">Uncharacterized protein</fullName>
    </submittedName>
</protein>
<proteinExistence type="predicted"/>
<evidence type="ECO:0000313" key="1">
    <source>
        <dbReference type="EMBL" id="RUR72507.1"/>
    </source>
</evidence>
<organism evidence="1 2">
    <name type="scientific">Chlorogloeopsis fritschii PCC 6912</name>
    <dbReference type="NCBI Taxonomy" id="211165"/>
    <lineage>
        <taxon>Bacteria</taxon>
        <taxon>Bacillati</taxon>
        <taxon>Cyanobacteriota</taxon>
        <taxon>Cyanophyceae</taxon>
        <taxon>Nostocales</taxon>
        <taxon>Chlorogloeopsidaceae</taxon>
        <taxon>Chlorogloeopsis</taxon>
    </lineage>
</organism>
<dbReference type="AlphaFoldDB" id="A0A3S1F7P3"/>
<dbReference type="STRING" id="211165.GCA_000317285_01652"/>
<sequence>MKFNTIKRTSIFIGAFALIILVRGMVLAEPETPNGTSEPTNAEFSGAPDSSTSILKQLNLSDQQKQQIWEILSRRSRQIELVLTPAQRARLEQDLNSGTRLDIALMDANISDGQKEQAASIISKTNQEIATALNPQQRQQVKAYLEQQSAPEMQVPIAY</sequence>
<comment type="caution">
    <text evidence="1">The sequence shown here is derived from an EMBL/GenBank/DDBJ whole genome shotgun (WGS) entry which is preliminary data.</text>
</comment>
<dbReference type="Proteomes" id="UP000268857">
    <property type="component" value="Unassembled WGS sequence"/>
</dbReference>
<reference evidence="1 2" key="1">
    <citation type="journal article" date="2019" name="Genome Biol. Evol.">
        <title>Day and night: Metabolic profiles and evolutionary relationships of six axenic non-marine cyanobacteria.</title>
        <authorList>
            <person name="Will S.E."/>
            <person name="Henke P."/>
            <person name="Boedeker C."/>
            <person name="Huang S."/>
            <person name="Brinkmann H."/>
            <person name="Rohde M."/>
            <person name="Jarek M."/>
            <person name="Friedl T."/>
            <person name="Seufert S."/>
            <person name="Schumacher M."/>
            <person name="Overmann J."/>
            <person name="Neumann-Schaal M."/>
            <person name="Petersen J."/>
        </authorList>
    </citation>
    <scope>NUCLEOTIDE SEQUENCE [LARGE SCALE GENOMIC DNA]</scope>
    <source>
        <strain evidence="1 2">PCC 6912</strain>
    </source>
</reference>